<dbReference type="Pfam" id="PF09335">
    <property type="entry name" value="VTT_dom"/>
    <property type="match status" value="1"/>
</dbReference>
<dbReference type="GO" id="GO:0005886">
    <property type="term" value="C:plasma membrane"/>
    <property type="evidence" value="ECO:0007669"/>
    <property type="project" value="TreeGrafter"/>
</dbReference>
<evidence type="ECO:0000313" key="3">
    <source>
        <dbReference type="EMBL" id="EXU73472.1"/>
    </source>
</evidence>
<feature type="transmembrane region" description="Helical" evidence="1">
    <location>
        <begin position="163"/>
        <end position="180"/>
    </location>
</feature>
<dbReference type="PATRIC" id="fig|69222.5.peg.4452"/>
<protein>
    <submittedName>
        <fullName evidence="3">Membrane protein</fullName>
    </submittedName>
</protein>
<feature type="domain" description="VTT" evidence="2">
    <location>
        <begin position="24"/>
        <end position="143"/>
    </location>
</feature>
<feature type="transmembrane region" description="Helical" evidence="1">
    <location>
        <begin position="12"/>
        <end position="34"/>
    </location>
</feature>
<dbReference type="RefSeq" id="WP_034941466.1">
    <property type="nucleotide sequence ID" value="NZ_JFHN01000075.1"/>
</dbReference>
<accession>A0A014PRE4</accession>
<dbReference type="EMBL" id="JFHN01000075">
    <property type="protein sequence ID" value="EXU73472.1"/>
    <property type="molecule type" value="Genomic_DNA"/>
</dbReference>
<comment type="caution">
    <text evidence="3">The sequence shown here is derived from an EMBL/GenBank/DDBJ whole genome shotgun (WGS) entry which is preliminary data.</text>
</comment>
<reference evidence="3 4" key="1">
    <citation type="submission" date="2014-02" db="EMBL/GenBank/DDBJ databases">
        <title>Draft genome of Erwinia mallotivora strain BT-MARDI, a papaya dieback pathogen.</title>
        <authorList>
            <person name="Redzuan R."/>
            <person name="Abu Bakar N."/>
            <person name="Badrun R."/>
            <person name="Mohd Raih M.F."/>
            <person name="Rozano L."/>
            <person name="Mat Amin N."/>
        </authorList>
    </citation>
    <scope>NUCLEOTIDE SEQUENCE [LARGE SCALE GENOMIC DNA]</scope>
    <source>
        <strain evidence="3 4">BT-MARDI</strain>
    </source>
</reference>
<sequence>MDVNHLITEYGYLALFVGCLAEGETFTLLGGVAAHQGLLNYGLVVLTATLGGILGDTALFFIGRYYGPAVLERFKKHQQHIARARRLIRKRPVLFVIGVRFMYGLRIVGPVIIGASRIKPQKFLLFNVIGAVLWALIFVSLGYAGGRVIAPWLHSLDQHLKPLFWVGLMVLLVWLVRLYIKHRSQHENHAEDKGNTD</sequence>
<evidence type="ECO:0000313" key="4">
    <source>
        <dbReference type="Proteomes" id="UP000019918"/>
    </source>
</evidence>
<dbReference type="PANTHER" id="PTHR42709:SF2">
    <property type="entry name" value="INNER MEMBRANE PROTEIN YOHD"/>
    <property type="match status" value="1"/>
</dbReference>
<dbReference type="AlphaFoldDB" id="A0A014PRE4"/>
<feature type="transmembrane region" description="Helical" evidence="1">
    <location>
        <begin position="41"/>
        <end position="66"/>
    </location>
</feature>
<dbReference type="STRING" id="69222.BG55_21810"/>
<dbReference type="OrthoDB" id="948134at2"/>
<keyword evidence="1" id="KW-1133">Transmembrane helix</keyword>
<feature type="transmembrane region" description="Helical" evidence="1">
    <location>
        <begin position="123"/>
        <end position="143"/>
    </location>
</feature>
<dbReference type="PANTHER" id="PTHR42709">
    <property type="entry name" value="ALKALINE PHOSPHATASE LIKE PROTEIN"/>
    <property type="match status" value="1"/>
</dbReference>
<keyword evidence="1" id="KW-0472">Membrane</keyword>
<keyword evidence="1" id="KW-0812">Transmembrane</keyword>
<dbReference type="Proteomes" id="UP000019918">
    <property type="component" value="Unassembled WGS sequence"/>
</dbReference>
<dbReference type="InterPro" id="IPR032816">
    <property type="entry name" value="VTT_dom"/>
</dbReference>
<keyword evidence="4" id="KW-1185">Reference proteome</keyword>
<feature type="transmembrane region" description="Helical" evidence="1">
    <location>
        <begin position="93"/>
        <end position="116"/>
    </location>
</feature>
<evidence type="ECO:0000256" key="1">
    <source>
        <dbReference type="SAM" id="Phobius"/>
    </source>
</evidence>
<proteinExistence type="predicted"/>
<organism evidence="3 4">
    <name type="scientific">Erwinia mallotivora</name>
    <dbReference type="NCBI Taxonomy" id="69222"/>
    <lineage>
        <taxon>Bacteria</taxon>
        <taxon>Pseudomonadati</taxon>
        <taxon>Pseudomonadota</taxon>
        <taxon>Gammaproteobacteria</taxon>
        <taxon>Enterobacterales</taxon>
        <taxon>Erwiniaceae</taxon>
        <taxon>Erwinia</taxon>
    </lineage>
</organism>
<dbReference type="InterPro" id="IPR051311">
    <property type="entry name" value="DedA_domain"/>
</dbReference>
<gene>
    <name evidence="3" type="ORF">BG55_21810</name>
</gene>
<evidence type="ECO:0000259" key="2">
    <source>
        <dbReference type="Pfam" id="PF09335"/>
    </source>
</evidence>
<name>A0A014PRE4_9GAMM</name>